<dbReference type="InterPro" id="IPR020045">
    <property type="entry name" value="DNA_polI_H3TH"/>
</dbReference>
<dbReference type="FunFam" id="1.10.150.20:FF:000003">
    <property type="entry name" value="DNA polymerase I"/>
    <property type="match status" value="1"/>
</dbReference>
<sequence>MNSNPMSTYDNKSLLILIDGHALIHRAFHAIQQPLTVSTSGEDIRGVYGFVNAFIRALSELKPTHVAITFDLPAPTFRHKMFDEYKAHRPPTPPELRSQFDRVRQVMSAFEVPIYELEGFEADDLLGTLSHQAEETNLNTVILTGDSDTLQLVSNTTRVFMNSSFQKSSIYDINAVKERYGGLGPEFVSEIKALQGDSSDNIPGIPGIGIKTAIKLLSDFGSIQGIYDHLDEVTPPRAKKNLAENKEIADKSQILTKIVRDAPINLDLPAAEFGTFDRTKVVDLFRELEFHSIIPKIPDNITDFGHNSETQLSFLNEKPETEYLLVDNEKSLKELATKIDTDSGFSFDTETTSIDAMNCKLVGISISIEPNRGWYIPIGHDNGTQLPKGEVLSTLKPIFENPTVPKRAHNANFDIMVLMNDDVRVEGLSFDTMVAAHLSGRRNWGLKELALECFGEEMTPIKNLIGT</sequence>
<dbReference type="CDD" id="cd09859">
    <property type="entry name" value="PIN_53EXO"/>
    <property type="match status" value="1"/>
</dbReference>
<evidence type="ECO:0000313" key="6">
    <source>
        <dbReference type="EMBL" id="SVB52252.1"/>
    </source>
</evidence>
<dbReference type="InterPro" id="IPR036397">
    <property type="entry name" value="RNaseH_sf"/>
</dbReference>
<dbReference type="GO" id="GO:0008408">
    <property type="term" value="F:3'-5' exonuclease activity"/>
    <property type="evidence" value="ECO:0007669"/>
    <property type="project" value="InterPro"/>
</dbReference>
<reference evidence="6" key="1">
    <citation type="submission" date="2018-05" db="EMBL/GenBank/DDBJ databases">
        <authorList>
            <person name="Lanie J.A."/>
            <person name="Ng W.-L."/>
            <person name="Kazmierczak K.M."/>
            <person name="Andrzejewski T.M."/>
            <person name="Davidsen T.M."/>
            <person name="Wayne K.J."/>
            <person name="Tettelin H."/>
            <person name="Glass J.I."/>
            <person name="Rusch D."/>
            <person name="Podicherti R."/>
            <person name="Tsui H.-C.T."/>
            <person name="Winkler M.E."/>
        </authorList>
    </citation>
    <scope>NUCLEOTIDE SEQUENCE</scope>
</reference>
<dbReference type="GO" id="GO:0033567">
    <property type="term" value="P:DNA replication, Okazaki fragment processing"/>
    <property type="evidence" value="ECO:0007669"/>
    <property type="project" value="InterPro"/>
</dbReference>
<name>A0A382EPK6_9ZZZZ</name>
<dbReference type="Pfam" id="PF02739">
    <property type="entry name" value="5_3_exonuc_N"/>
    <property type="match status" value="1"/>
</dbReference>
<dbReference type="InterPro" id="IPR020046">
    <property type="entry name" value="5-3_exonucl_a-hlix_arch_N"/>
</dbReference>
<dbReference type="InterPro" id="IPR002421">
    <property type="entry name" value="5-3_exonuclease"/>
</dbReference>
<dbReference type="Gene3D" id="1.10.150.20">
    <property type="entry name" value="5' to 3' exonuclease, C-terminal subdomain"/>
    <property type="match status" value="1"/>
</dbReference>
<evidence type="ECO:0000256" key="1">
    <source>
        <dbReference type="ARBA" id="ARBA00022722"/>
    </source>
</evidence>
<dbReference type="InterPro" id="IPR029060">
    <property type="entry name" value="PIN-like_dom_sf"/>
</dbReference>
<evidence type="ECO:0000256" key="2">
    <source>
        <dbReference type="ARBA" id="ARBA00022801"/>
    </source>
</evidence>
<feature type="non-terminal residue" evidence="6">
    <location>
        <position position="467"/>
    </location>
</feature>
<dbReference type="InterPro" id="IPR002562">
    <property type="entry name" value="3'-5'_exonuclease_dom"/>
</dbReference>
<proteinExistence type="predicted"/>
<evidence type="ECO:0000256" key="3">
    <source>
        <dbReference type="ARBA" id="ARBA00023125"/>
    </source>
</evidence>
<dbReference type="SUPFAM" id="SSF88723">
    <property type="entry name" value="PIN domain-like"/>
    <property type="match status" value="1"/>
</dbReference>
<dbReference type="GO" id="GO:0017108">
    <property type="term" value="F:5'-flap endonuclease activity"/>
    <property type="evidence" value="ECO:0007669"/>
    <property type="project" value="InterPro"/>
</dbReference>
<dbReference type="Gene3D" id="3.30.420.10">
    <property type="entry name" value="Ribonuclease H-like superfamily/Ribonuclease H"/>
    <property type="match status" value="1"/>
</dbReference>
<gene>
    <name evidence="6" type="ORF">METZ01_LOCUS205106</name>
</gene>
<protein>
    <recommendedName>
        <fullName evidence="7">5'-3' exonuclease domain-containing protein</fullName>
    </recommendedName>
</protein>
<dbReference type="InterPro" id="IPR012337">
    <property type="entry name" value="RNaseH-like_sf"/>
</dbReference>
<evidence type="ECO:0008006" key="7">
    <source>
        <dbReference type="Google" id="ProtNLM"/>
    </source>
</evidence>
<dbReference type="SUPFAM" id="SSF47807">
    <property type="entry name" value="5' to 3' exonuclease, C-terminal subdomain"/>
    <property type="match status" value="1"/>
</dbReference>
<dbReference type="SMART" id="SM00279">
    <property type="entry name" value="HhH2"/>
    <property type="match status" value="1"/>
</dbReference>
<dbReference type="GO" id="GO:0008409">
    <property type="term" value="F:5'-3' exonuclease activity"/>
    <property type="evidence" value="ECO:0007669"/>
    <property type="project" value="InterPro"/>
</dbReference>
<dbReference type="PANTHER" id="PTHR42646">
    <property type="entry name" value="FLAP ENDONUCLEASE XNI"/>
    <property type="match status" value="1"/>
</dbReference>
<dbReference type="SMART" id="SM00475">
    <property type="entry name" value="53EXOc"/>
    <property type="match status" value="1"/>
</dbReference>
<dbReference type="CDD" id="cd09898">
    <property type="entry name" value="H3TH_53EXO"/>
    <property type="match status" value="1"/>
</dbReference>
<evidence type="ECO:0000259" key="4">
    <source>
        <dbReference type="SMART" id="SM00474"/>
    </source>
</evidence>
<dbReference type="Pfam" id="PF01612">
    <property type="entry name" value="DNA_pol_A_exo1"/>
    <property type="match status" value="1"/>
</dbReference>
<dbReference type="Gene3D" id="3.40.50.1010">
    <property type="entry name" value="5'-nuclease"/>
    <property type="match status" value="1"/>
</dbReference>
<dbReference type="InterPro" id="IPR038969">
    <property type="entry name" value="FEN"/>
</dbReference>
<keyword evidence="3" id="KW-0238">DNA-binding</keyword>
<organism evidence="6">
    <name type="scientific">marine metagenome</name>
    <dbReference type="NCBI Taxonomy" id="408172"/>
    <lineage>
        <taxon>unclassified sequences</taxon>
        <taxon>metagenomes</taxon>
        <taxon>ecological metagenomes</taxon>
    </lineage>
</organism>
<keyword evidence="1" id="KW-0540">Nuclease</keyword>
<dbReference type="EMBL" id="UINC01045463">
    <property type="protein sequence ID" value="SVB52252.1"/>
    <property type="molecule type" value="Genomic_DNA"/>
</dbReference>
<dbReference type="CDD" id="cd06139">
    <property type="entry name" value="DNA_polA_I_Ecoli_like_exo"/>
    <property type="match status" value="1"/>
</dbReference>
<dbReference type="SMART" id="SM00474">
    <property type="entry name" value="35EXOc"/>
    <property type="match status" value="1"/>
</dbReference>
<evidence type="ECO:0000259" key="5">
    <source>
        <dbReference type="SMART" id="SM00475"/>
    </source>
</evidence>
<keyword evidence="2" id="KW-0378">Hydrolase</keyword>
<accession>A0A382EPK6</accession>
<dbReference type="InterPro" id="IPR008918">
    <property type="entry name" value="HhH2"/>
</dbReference>
<dbReference type="SUPFAM" id="SSF53098">
    <property type="entry name" value="Ribonuclease H-like"/>
    <property type="match status" value="1"/>
</dbReference>
<dbReference type="GO" id="GO:0003677">
    <property type="term" value="F:DNA binding"/>
    <property type="evidence" value="ECO:0007669"/>
    <property type="project" value="UniProtKB-KW"/>
</dbReference>
<dbReference type="InterPro" id="IPR036279">
    <property type="entry name" value="5-3_exonuclease_C_sf"/>
</dbReference>
<dbReference type="AlphaFoldDB" id="A0A382EPK6"/>
<feature type="domain" description="5'-3' exonuclease" evidence="5">
    <location>
        <begin position="11"/>
        <end position="274"/>
    </location>
</feature>
<dbReference type="Pfam" id="PF01367">
    <property type="entry name" value="5_3_exonuc"/>
    <property type="match status" value="1"/>
</dbReference>
<feature type="domain" description="3'-5' exonuclease" evidence="4">
    <location>
        <begin position="323"/>
        <end position="465"/>
    </location>
</feature>
<dbReference type="PANTHER" id="PTHR42646:SF2">
    <property type="entry name" value="5'-3' EXONUCLEASE FAMILY PROTEIN"/>
    <property type="match status" value="1"/>
</dbReference>